<evidence type="ECO:0000313" key="1">
    <source>
        <dbReference type="EMBL" id="KAI8538037.1"/>
    </source>
</evidence>
<protein>
    <submittedName>
        <fullName evidence="1">Uncharacterized protein</fullName>
    </submittedName>
</protein>
<dbReference type="Proteomes" id="UP001062846">
    <property type="component" value="Chromosome 9"/>
</dbReference>
<dbReference type="EMBL" id="CM046396">
    <property type="protein sequence ID" value="KAI8538037.1"/>
    <property type="molecule type" value="Genomic_DNA"/>
</dbReference>
<comment type="caution">
    <text evidence="1">The sequence shown here is derived from an EMBL/GenBank/DDBJ whole genome shotgun (WGS) entry which is preliminary data.</text>
</comment>
<sequence>MGTEDPEICARIRLELELRESVSNPPTNISFGPVSDEDMFHWQGIIIGPVDTPIEGGLFHLSIRFPIDYPFNPPNVQFQTQVFHPNIDVNGRVGIRILGDQWSAALSVEKLLLSISSILLDPIVLDGHNPVSDLYWHERDYCSNKKTRLEKQLLRCWSRIKLLPMIRNRSDRFKSGRR</sequence>
<gene>
    <name evidence="1" type="ORF">RHMOL_Rhmol09G0069800</name>
</gene>
<name>A0ACC0MBV0_RHOML</name>
<keyword evidence="2" id="KW-1185">Reference proteome</keyword>
<accession>A0ACC0MBV0</accession>
<reference evidence="1" key="1">
    <citation type="submission" date="2022-02" db="EMBL/GenBank/DDBJ databases">
        <title>Plant Genome Project.</title>
        <authorList>
            <person name="Zhang R.-G."/>
        </authorList>
    </citation>
    <scope>NUCLEOTIDE SEQUENCE</scope>
    <source>
        <strain evidence="1">AT1</strain>
    </source>
</reference>
<proteinExistence type="predicted"/>
<organism evidence="1 2">
    <name type="scientific">Rhododendron molle</name>
    <name type="common">Chinese azalea</name>
    <name type="synonym">Azalea mollis</name>
    <dbReference type="NCBI Taxonomy" id="49168"/>
    <lineage>
        <taxon>Eukaryota</taxon>
        <taxon>Viridiplantae</taxon>
        <taxon>Streptophyta</taxon>
        <taxon>Embryophyta</taxon>
        <taxon>Tracheophyta</taxon>
        <taxon>Spermatophyta</taxon>
        <taxon>Magnoliopsida</taxon>
        <taxon>eudicotyledons</taxon>
        <taxon>Gunneridae</taxon>
        <taxon>Pentapetalae</taxon>
        <taxon>asterids</taxon>
        <taxon>Ericales</taxon>
        <taxon>Ericaceae</taxon>
        <taxon>Ericoideae</taxon>
        <taxon>Rhodoreae</taxon>
        <taxon>Rhododendron</taxon>
    </lineage>
</organism>
<evidence type="ECO:0000313" key="2">
    <source>
        <dbReference type="Proteomes" id="UP001062846"/>
    </source>
</evidence>